<reference evidence="1 2" key="1">
    <citation type="submission" date="2018-10" db="EMBL/GenBank/DDBJ databases">
        <title>Pan-genome distribution and transcriptional activeness of fungal secondary metabolism genes in Aspergillus section Fumigati.</title>
        <authorList>
            <person name="Takahashi H."/>
            <person name="Umemura M."/>
            <person name="Ninomiya A."/>
            <person name="Kusuya Y."/>
            <person name="Urayama S."/>
            <person name="Shimizu M."/>
            <person name="Watanabe A."/>
            <person name="Kamei K."/>
            <person name="Yaguchi T."/>
            <person name="Hagiwara D."/>
        </authorList>
    </citation>
    <scope>NUCLEOTIDE SEQUENCE [LARGE SCALE GENOMIC DNA]</scope>
    <source>
        <strain evidence="1 2">IFM 55266</strain>
    </source>
</reference>
<gene>
    <name evidence="1" type="ORF">Asppvi_009900</name>
</gene>
<evidence type="ECO:0000313" key="1">
    <source>
        <dbReference type="EMBL" id="GIJ90935.1"/>
    </source>
</evidence>
<organism evidence="1 2">
    <name type="scientific">Aspergillus pseudoviridinutans</name>
    <dbReference type="NCBI Taxonomy" id="1517512"/>
    <lineage>
        <taxon>Eukaryota</taxon>
        <taxon>Fungi</taxon>
        <taxon>Dikarya</taxon>
        <taxon>Ascomycota</taxon>
        <taxon>Pezizomycotina</taxon>
        <taxon>Eurotiomycetes</taxon>
        <taxon>Eurotiomycetidae</taxon>
        <taxon>Eurotiales</taxon>
        <taxon>Aspergillaceae</taxon>
        <taxon>Aspergillus</taxon>
        <taxon>Aspergillus subgen. Fumigati</taxon>
    </lineage>
</organism>
<sequence>MDAVARSPAVTLNKLAEIAVLVDYYECHEALDVMAEIWMDKLVGSMPSTYGKDIVMWIFISRVFQRPWAFTSATKIAATQSQQRVDPGDLPIPKRILDKIEEHRRDGVKSALDMSYELITDLRDGHKHCSDVCDALRLGLSIQQLHAGGQLPPLPAISVPNVSLMQLTNILRNTSTVSYCDSTAVETYMPDPPHSYLTEVRDVLALH</sequence>
<protein>
    <submittedName>
        <fullName evidence="1">Uncharacterized protein</fullName>
    </submittedName>
</protein>
<proteinExistence type="predicted"/>
<comment type="caution">
    <text evidence="1">The sequence shown here is derived from an EMBL/GenBank/DDBJ whole genome shotgun (WGS) entry which is preliminary data.</text>
</comment>
<dbReference type="GeneID" id="67008510"/>
<keyword evidence="2" id="KW-1185">Reference proteome</keyword>
<name>A0A9P3BGS3_9EURO</name>
<accession>A0A9P3BGS3</accession>
<dbReference type="EMBL" id="BHVY01000007">
    <property type="protein sequence ID" value="GIJ90935.1"/>
    <property type="molecule type" value="Genomic_DNA"/>
</dbReference>
<evidence type="ECO:0000313" key="2">
    <source>
        <dbReference type="Proteomes" id="UP001043456"/>
    </source>
</evidence>
<dbReference type="RefSeq" id="XP_043161681.1">
    <property type="nucleotide sequence ID" value="XM_043305746.1"/>
</dbReference>
<dbReference type="Proteomes" id="UP001043456">
    <property type="component" value="Unassembled WGS sequence"/>
</dbReference>
<dbReference type="OrthoDB" id="4494753at2759"/>
<dbReference type="AlphaFoldDB" id="A0A9P3BGS3"/>